<dbReference type="InterPro" id="IPR005946">
    <property type="entry name" value="Rib-P_diPkinase"/>
</dbReference>
<dbReference type="GO" id="GO:0006164">
    <property type="term" value="P:purine nucleotide biosynthetic process"/>
    <property type="evidence" value="ECO:0007669"/>
    <property type="project" value="TreeGrafter"/>
</dbReference>
<dbReference type="PANTHER" id="PTHR10210:SF41">
    <property type="entry name" value="RIBOSE-PHOSPHATE PYROPHOSPHOKINASE 1, CHLOROPLASTIC"/>
    <property type="match status" value="1"/>
</dbReference>
<feature type="binding site" evidence="9">
    <location>
        <begin position="103"/>
        <end position="104"/>
    </location>
    <ligand>
        <name>ATP</name>
        <dbReference type="ChEBI" id="CHEBI:30616"/>
    </ligand>
</feature>
<feature type="binding site" evidence="9">
    <location>
        <position position="202"/>
    </location>
    <ligand>
        <name>D-ribose 5-phosphate</name>
        <dbReference type="ChEBI" id="CHEBI:78346"/>
    </ligand>
</feature>
<evidence type="ECO:0000256" key="4">
    <source>
        <dbReference type="ARBA" id="ARBA00022741"/>
    </source>
</evidence>
<comment type="pathway">
    <text evidence="9">Metabolic intermediate biosynthesis; 5-phospho-alpha-D-ribose 1-diphosphate biosynthesis; 5-phospho-alpha-D-ribose 1-diphosphate from D-ribose 5-phosphate (route I): step 1/1.</text>
</comment>
<comment type="cofactor">
    <cofactor evidence="9">
        <name>Mg(2+)</name>
        <dbReference type="ChEBI" id="CHEBI:18420"/>
    </cofactor>
    <text evidence="9">Binds 2 Mg(2+) ions per subunit.</text>
</comment>
<keyword evidence="1 9" id="KW-0808">Transferase</keyword>
<comment type="caution">
    <text evidence="11">The sequence shown here is derived from an EMBL/GenBank/DDBJ whole genome shotgun (WGS) entry which is preliminary data.</text>
</comment>
<protein>
    <recommendedName>
        <fullName evidence="9">Ribose-phosphate pyrophosphokinase</fullName>
        <shortName evidence="9">RPPK</shortName>
        <ecNumber evidence="9">2.7.6.1</ecNumber>
    </recommendedName>
    <alternativeName>
        <fullName evidence="9">5-phospho-D-ribosyl alpha-1-diphosphate synthase</fullName>
    </alternativeName>
    <alternativeName>
        <fullName evidence="9">Phosphoribosyl diphosphate synthase</fullName>
    </alternativeName>
    <alternativeName>
        <fullName evidence="9">Phosphoribosyl pyrophosphate synthase</fullName>
        <shortName evidence="9">P-Rib-PP synthase</shortName>
        <shortName evidence="9">PRPP synthase</shortName>
        <shortName evidence="9">PRPPase</shortName>
    </alternativeName>
</protein>
<dbReference type="InterPro" id="IPR029099">
    <property type="entry name" value="Pribosyltran_N"/>
</dbReference>
<evidence type="ECO:0000256" key="2">
    <source>
        <dbReference type="ARBA" id="ARBA00022723"/>
    </source>
</evidence>
<dbReference type="Pfam" id="PF14572">
    <property type="entry name" value="Pribosyl_synth"/>
    <property type="match status" value="1"/>
</dbReference>
<proteinExistence type="inferred from homology"/>
<feature type="binding site" evidence="9">
    <location>
        <position position="176"/>
    </location>
    <ligand>
        <name>Mg(2+)</name>
        <dbReference type="ChEBI" id="CHEBI:18420"/>
    </ligand>
</feature>
<dbReference type="AlphaFoldDB" id="A0A1F5R8D6"/>
<feature type="binding site" evidence="9">
    <location>
        <position position="137"/>
    </location>
    <ligand>
        <name>Mg(2+)</name>
        <dbReference type="ChEBI" id="CHEBI:18420"/>
    </ligand>
</feature>
<feature type="binding site" evidence="9">
    <location>
        <begin position="45"/>
        <end position="47"/>
    </location>
    <ligand>
        <name>ATP</name>
        <dbReference type="ChEBI" id="CHEBI:30616"/>
    </ligand>
</feature>
<dbReference type="Pfam" id="PF13793">
    <property type="entry name" value="Pribosyltran_N"/>
    <property type="match status" value="1"/>
</dbReference>
<dbReference type="EC" id="2.7.6.1" evidence="9"/>
<name>A0A1F5R8D6_9BACT</name>
<evidence type="ECO:0000256" key="8">
    <source>
        <dbReference type="ARBA" id="ARBA00049535"/>
    </source>
</evidence>
<comment type="function">
    <text evidence="9">Involved in the biosynthesis of the central metabolite phospho-alpha-D-ribosyl-1-pyrophosphate (PRPP) via the transfer of pyrophosphoryl group from ATP to 1-hydroxyl of ribose-5-phosphate (Rib-5-P).</text>
</comment>
<dbReference type="Gene3D" id="3.40.50.2020">
    <property type="match status" value="2"/>
</dbReference>
<dbReference type="GO" id="GO:0016301">
    <property type="term" value="F:kinase activity"/>
    <property type="evidence" value="ECO:0007669"/>
    <property type="project" value="UniProtKB-KW"/>
</dbReference>
<keyword evidence="2 9" id="KW-0479">Metal-binding</keyword>
<accession>A0A1F5R8D6</accession>
<dbReference type="GO" id="GO:0005737">
    <property type="term" value="C:cytoplasm"/>
    <property type="evidence" value="ECO:0007669"/>
    <property type="project" value="UniProtKB-SubCell"/>
</dbReference>
<evidence type="ECO:0000256" key="9">
    <source>
        <dbReference type="HAMAP-Rule" id="MF_00583"/>
    </source>
</evidence>
<keyword evidence="4 9" id="KW-0547">Nucleotide-binding</keyword>
<dbReference type="GO" id="GO:0004749">
    <property type="term" value="F:ribose phosphate diphosphokinase activity"/>
    <property type="evidence" value="ECO:0007669"/>
    <property type="project" value="UniProtKB-UniRule"/>
</dbReference>
<dbReference type="FunFam" id="3.40.50.2020:FF:000002">
    <property type="entry name" value="Ribose-phosphate pyrophosphokinase"/>
    <property type="match status" value="1"/>
</dbReference>
<dbReference type="FunFam" id="3.40.50.2020:FF:000014">
    <property type="entry name" value="Ribose-phosphate pyrophosphokinase 1"/>
    <property type="match status" value="1"/>
</dbReference>
<dbReference type="GO" id="GO:0006015">
    <property type="term" value="P:5-phosphoribose 1-diphosphate biosynthetic process"/>
    <property type="evidence" value="ECO:0007669"/>
    <property type="project" value="UniProtKB-UniRule"/>
</dbReference>
<evidence type="ECO:0000313" key="12">
    <source>
        <dbReference type="Proteomes" id="UP000177230"/>
    </source>
</evidence>
<evidence type="ECO:0000256" key="6">
    <source>
        <dbReference type="ARBA" id="ARBA00022840"/>
    </source>
</evidence>
<feature type="domain" description="Ribose-phosphate pyrophosphokinase N-terminal" evidence="10">
    <location>
        <begin position="12"/>
        <end position="127"/>
    </location>
</feature>
<keyword evidence="3 9" id="KW-0545">Nucleotide biosynthesis</keyword>
<dbReference type="NCBIfam" id="NF002320">
    <property type="entry name" value="PRK01259.1"/>
    <property type="match status" value="1"/>
</dbReference>
<feature type="binding site" evidence="9">
    <location>
        <begin position="230"/>
        <end position="234"/>
    </location>
    <ligand>
        <name>D-ribose 5-phosphate</name>
        <dbReference type="ChEBI" id="CHEBI:78346"/>
    </ligand>
</feature>
<keyword evidence="7 9" id="KW-0460">Magnesium</keyword>
<comment type="subcellular location">
    <subcellularLocation>
        <location evidence="9">Cytoplasm</location>
    </subcellularLocation>
</comment>
<dbReference type="UniPathway" id="UPA00087">
    <property type="reaction ID" value="UER00172"/>
</dbReference>
<feature type="binding site" evidence="9">
    <location>
        <position position="226"/>
    </location>
    <ligand>
        <name>D-ribose 5-phosphate</name>
        <dbReference type="ChEBI" id="CHEBI:78346"/>
    </ligand>
</feature>
<dbReference type="CDD" id="cd06223">
    <property type="entry name" value="PRTases_typeI"/>
    <property type="match status" value="1"/>
</dbReference>
<evidence type="ECO:0000259" key="10">
    <source>
        <dbReference type="Pfam" id="PF13793"/>
    </source>
</evidence>
<dbReference type="GO" id="GO:0005524">
    <property type="term" value="F:ATP binding"/>
    <property type="evidence" value="ECO:0007669"/>
    <property type="project" value="UniProtKB-KW"/>
</dbReference>
<comment type="catalytic activity">
    <reaction evidence="8 9">
        <text>D-ribose 5-phosphate + ATP = 5-phospho-alpha-D-ribose 1-diphosphate + AMP + H(+)</text>
        <dbReference type="Rhea" id="RHEA:15609"/>
        <dbReference type="ChEBI" id="CHEBI:15378"/>
        <dbReference type="ChEBI" id="CHEBI:30616"/>
        <dbReference type="ChEBI" id="CHEBI:58017"/>
        <dbReference type="ChEBI" id="CHEBI:78346"/>
        <dbReference type="ChEBI" id="CHEBI:456215"/>
        <dbReference type="EC" id="2.7.6.1"/>
    </reaction>
</comment>
<comment type="subunit">
    <text evidence="9">Homohexamer.</text>
</comment>
<dbReference type="InterPro" id="IPR029057">
    <property type="entry name" value="PRTase-like"/>
</dbReference>
<dbReference type="InterPro" id="IPR037515">
    <property type="entry name" value="Rib-P_diPkinase_bac"/>
</dbReference>
<keyword evidence="5 9" id="KW-0418">Kinase</keyword>
<keyword evidence="6 9" id="KW-0067">ATP-binding</keyword>
<dbReference type="EMBL" id="MFFM01000039">
    <property type="protein sequence ID" value="OGF10301.1"/>
    <property type="molecule type" value="Genomic_DNA"/>
</dbReference>
<dbReference type="HAMAP" id="MF_00583_B">
    <property type="entry name" value="RibP_PPkinase_B"/>
    <property type="match status" value="1"/>
</dbReference>
<dbReference type="GO" id="GO:0000287">
    <property type="term" value="F:magnesium ion binding"/>
    <property type="evidence" value="ECO:0007669"/>
    <property type="project" value="UniProtKB-UniRule"/>
</dbReference>
<reference evidence="11 12" key="1">
    <citation type="journal article" date="2016" name="Nat. Commun.">
        <title>Thousands of microbial genomes shed light on interconnected biogeochemical processes in an aquifer system.</title>
        <authorList>
            <person name="Anantharaman K."/>
            <person name="Brown C.T."/>
            <person name="Hug L.A."/>
            <person name="Sharon I."/>
            <person name="Castelle C.J."/>
            <person name="Probst A.J."/>
            <person name="Thomas B.C."/>
            <person name="Singh A."/>
            <person name="Wilkins M.J."/>
            <person name="Karaoz U."/>
            <person name="Brodie E.L."/>
            <person name="Williams K.H."/>
            <person name="Hubbard S.S."/>
            <person name="Banfield J.F."/>
        </authorList>
    </citation>
    <scope>NUCLEOTIDE SEQUENCE [LARGE SCALE GENOMIC DNA]</scope>
</reference>
<evidence type="ECO:0000256" key="1">
    <source>
        <dbReference type="ARBA" id="ARBA00022679"/>
    </source>
</evidence>
<feature type="active site" evidence="9">
    <location>
        <position position="200"/>
    </location>
</feature>
<dbReference type="SMART" id="SM01400">
    <property type="entry name" value="Pribosyltran_N"/>
    <property type="match status" value="1"/>
</dbReference>
<evidence type="ECO:0000313" key="11">
    <source>
        <dbReference type="EMBL" id="OGF10301.1"/>
    </source>
</evidence>
<dbReference type="PANTHER" id="PTHR10210">
    <property type="entry name" value="RIBOSE-PHOSPHATE DIPHOSPHOKINASE FAMILY MEMBER"/>
    <property type="match status" value="1"/>
</dbReference>
<dbReference type="InterPro" id="IPR000836">
    <property type="entry name" value="PRTase_dom"/>
</dbReference>
<evidence type="ECO:0000256" key="5">
    <source>
        <dbReference type="ARBA" id="ARBA00022777"/>
    </source>
</evidence>
<dbReference type="GO" id="GO:0002189">
    <property type="term" value="C:ribose phosphate diphosphokinase complex"/>
    <property type="evidence" value="ECO:0007669"/>
    <property type="project" value="TreeGrafter"/>
</dbReference>
<keyword evidence="9" id="KW-0963">Cytoplasm</keyword>
<organism evidence="11 12">
    <name type="scientific">Candidatus Edwardsbacteria bacterium GWF2_54_11</name>
    <dbReference type="NCBI Taxonomy" id="1817851"/>
    <lineage>
        <taxon>Bacteria</taxon>
        <taxon>Candidatus Edwardsiibacteriota</taxon>
    </lineage>
</organism>
<evidence type="ECO:0000256" key="7">
    <source>
        <dbReference type="ARBA" id="ARBA00022842"/>
    </source>
</evidence>
<evidence type="ECO:0000256" key="3">
    <source>
        <dbReference type="ARBA" id="ARBA00022727"/>
    </source>
</evidence>
<gene>
    <name evidence="9" type="primary">prs</name>
    <name evidence="11" type="ORF">A2024_02095</name>
</gene>
<comment type="similarity">
    <text evidence="9">Belongs to the ribose-phosphate pyrophosphokinase family. Class I subfamily.</text>
</comment>
<dbReference type="SUPFAM" id="SSF53271">
    <property type="entry name" value="PRTase-like"/>
    <property type="match status" value="1"/>
</dbReference>
<dbReference type="Proteomes" id="UP000177230">
    <property type="component" value="Unassembled WGS sequence"/>
</dbReference>
<sequence>MFSEDRKVNGDLKVFSGTANPDLSVDIGRELGQALGECTIGRFSDGEIRVQINENVRGADVFILQPTFMPSDNLMELLILMDAARRASAKRITAVIPYFGYARQERKDMPRVPISAKLVANLITVAGAHRILSMDMHTEAIQGFFDIPVDHLYASPVLIKHFQQLGVQDFVVVSPDTGGVNRARAFAKRLGDLPLAFIDKRRPGPNKIEVLNIIGEVADKNCLIVDDVMDTARTICEVAGILKQNGAKSIYATATHGVLSGQAIVSISDSPITEVVLTNTIPLPPEKRIAKIKVLSISKLLADAIKRIHNEESVSSLFN</sequence>
<dbReference type="NCBIfam" id="TIGR01251">
    <property type="entry name" value="ribP_PPkin"/>
    <property type="match status" value="1"/>
</dbReference>